<comment type="caution">
    <text evidence="1">The sequence shown here is derived from an EMBL/GenBank/DDBJ whole genome shotgun (WGS) entry which is preliminary data.</text>
</comment>
<keyword evidence="2" id="KW-1185">Reference proteome</keyword>
<dbReference type="Proteomes" id="UP000807716">
    <property type="component" value="Unassembled WGS sequence"/>
</dbReference>
<reference evidence="1" key="1">
    <citation type="journal article" date="2020" name="Fungal Divers.">
        <title>Resolving the Mortierellaceae phylogeny through synthesis of multi-gene phylogenetics and phylogenomics.</title>
        <authorList>
            <person name="Vandepol N."/>
            <person name="Liber J."/>
            <person name="Desiro A."/>
            <person name="Na H."/>
            <person name="Kennedy M."/>
            <person name="Barry K."/>
            <person name="Grigoriev I.V."/>
            <person name="Miller A.N."/>
            <person name="O'Donnell K."/>
            <person name="Stajich J.E."/>
            <person name="Bonito G."/>
        </authorList>
    </citation>
    <scope>NUCLEOTIDE SEQUENCE</scope>
    <source>
        <strain evidence="1">BC1065</strain>
    </source>
</reference>
<accession>A0A9P6QHR2</accession>
<evidence type="ECO:0000313" key="2">
    <source>
        <dbReference type="Proteomes" id="UP000807716"/>
    </source>
</evidence>
<dbReference type="AlphaFoldDB" id="A0A9P6QHR2"/>
<sequence>MTLLWHKGSTLDSEHDNNDRAKFIIDSNADPGERLIARLFLDWKDDETCSFTVFNETLRDIRFNVRYHTRRDDVVYVAQNGEVISPGEHHTWDSITDCGSEGHCFLTADDNDDFEVKHFDAATQGFYAQASSAELWDDNQYAP</sequence>
<gene>
    <name evidence="1" type="ORF">DFQ27_007049</name>
</gene>
<dbReference type="OrthoDB" id="2401277at2759"/>
<evidence type="ECO:0000313" key="1">
    <source>
        <dbReference type="EMBL" id="KAG0268313.1"/>
    </source>
</evidence>
<organism evidence="1 2">
    <name type="scientific">Actinomortierella ambigua</name>
    <dbReference type="NCBI Taxonomy" id="1343610"/>
    <lineage>
        <taxon>Eukaryota</taxon>
        <taxon>Fungi</taxon>
        <taxon>Fungi incertae sedis</taxon>
        <taxon>Mucoromycota</taxon>
        <taxon>Mortierellomycotina</taxon>
        <taxon>Mortierellomycetes</taxon>
        <taxon>Mortierellales</taxon>
        <taxon>Mortierellaceae</taxon>
        <taxon>Actinomortierella</taxon>
    </lineage>
</organism>
<protein>
    <submittedName>
        <fullName evidence="1">Uncharacterized protein</fullName>
    </submittedName>
</protein>
<proteinExistence type="predicted"/>
<name>A0A9P6QHR2_9FUNG</name>
<dbReference type="EMBL" id="JAAAJB010000054">
    <property type="protein sequence ID" value="KAG0268313.1"/>
    <property type="molecule type" value="Genomic_DNA"/>
</dbReference>